<proteinExistence type="predicted"/>
<dbReference type="AlphaFoldDB" id="A0A9N7Z5U3"/>
<dbReference type="Proteomes" id="UP001153269">
    <property type="component" value="Unassembled WGS sequence"/>
</dbReference>
<keyword evidence="3" id="KW-1185">Reference proteome</keyword>
<feature type="compositionally biased region" description="Basic and acidic residues" evidence="1">
    <location>
        <begin position="1"/>
        <end position="15"/>
    </location>
</feature>
<reference evidence="2" key="1">
    <citation type="submission" date="2020-03" db="EMBL/GenBank/DDBJ databases">
        <authorList>
            <person name="Weist P."/>
        </authorList>
    </citation>
    <scope>NUCLEOTIDE SEQUENCE</scope>
</reference>
<feature type="region of interest" description="Disordered" evidence="1">
    <location>
        <begin position="1"/>
        <end position="49"/>
    </location>
</feature>
<protein>
    <submittedName>
        <fullName evidence="2">Uncharacterized protein</fullName>
    </submittedName>
</protein>
<evidence type="ECO:0000256" key="1">
    <source>
        <dbReference type="SAM" id="MobiDB-lite"/>
    </source>
</evidence>
<gene>
    <name evidence="2" type="ORF">PLEPLA_LOCUS37580</name>
</gene>
<organism evidence="2 3">
    <name type="scientific">Pleuronectes platessa</name>
    <name type="common">European plaice</name>
    <dbReference type="NCBI Taxonomy" id="8262"/>
    <lineage>
        <taxon>Eukaryota</taxon>
        <taxon>Metazoa</taxon>
        <taxon>Chordata</taxon>
        <taxon>Craniata</taxon>
        <taxon>Vertebrata</taxon>
        <taxon>Euteleostomi</taxon>
        <taxon>Actinopterygii</taxon>
        <taxon>Neopterygii</taxon>
        <taxon>Teleostei</taxon>
        <taxon>Neoteleostei</taxon>
        <taxon>Acanthomorphata</taxon>
        <taxon>Carangaria</taxon>
        <taxon>Pleuronectiformes</taxon>
        <taxon>Pleuronectoidei</taxon>
        <taxon>Pleuronectidae</taxon>
        <taxon>Pleuronectes</taxon>
    </lineage>
</organism>
<dbReference type="EMBL" id="CADEAL010004033">
    <property type="protein sequence ID" value="CAB1449894.1"/>
    <property type="molecule type" value="Genomic_DNA"/>
</dbReference>
<sequence length="138" mass="15617">MWSSAEERQEEKQENGKNSQDGGERKKNRVERERDRERERERERREREEGFCCRSQESGRRLSVCSARRRPARHQTAAGRFTCSTAATSQGTRRRSLTLKPPSVNEPGEFVWGAVAGNSCSELGQHICSVAALSGGDY</sequence>
<feature type="compositionally biased region" description="Basic and acidic residues" evidence="1">
    <location>
        <begin position="22"/>
        <end position="49"/>
    </location>
</feature>
<name>A0A9N7Z5U3_PLEPL</name>
<evidence type="ECO:0000313" key="2">
    <source>
        <dbReference type="EMBL" id="CAB1449894.1"/>
    </source>
</evidence>
<evidence type="ECO:0000313" key="3">
    <source>
        <dbReference type="Proteomes" id="UP001153269"/>
    </source>
</evidence>
<comment type="caution">
    <text evidence="2">The sequence shown here is derived from an EMBL/GenBank/DDBJ whole genome shotgun (WGS) entry which is preliminary data.</text>
</comment>
<accession>A0A9N7Z5U3</accession>